<evidence type="ECO:0000313" key="2">
    <source>
        <dbReference type="Proteomes" id="UP000585474"/>
    </source>
</evidence>
<dbReference type="Proteomes" id="UP000585474">
    <property type="component" value="Unassembled WGS sequence"/>
</dbReference>
<proteinExistence type="predicted"/>
<name>A0A7J0F983_9ERIC</name>
<comment type="caution">
    <text evidence="1">The sequence shown here is derived from an EMBL/GenBank/DDBJ whole genome shotgun (WGS) entry which is preliminary data.</text>
</comment>
<sequence>MLRSMAKSLRVSEDEDAPFLSNTVVHESALQPLLSNLDADAIGVPMSTTTKLISMVVAAPSPPLSRFLCVYSAGVSLSLGATWSTPLPIWTELRNWC</sequence>
<protein>
    <submittedName>
        <fullName evidence="1">Uncharacterized protein</fullName>
    </submittedName>
</protein>
<accession>A0A7J0F983</accession>
<gene>
    <name evidence="1" type="ORF">Acr_10g0006200</name>
</gene>
<dbReference type="EMBL" id="BJWL01000010">
    <property type="protein sequence ID" value="GFY95235.1"/>
    <property type="molecule type" value="Genomic_DNA"/>
</dbReference>
<reference evidence="1 2" key="1">
    <citation type="submission" date="2019-07" db="EMBL/GenBank/DDBJ databases">
        <title>De Novo Assembly of kiwifruit Actinidia rufa.</title>
        <authorList>
            <person name="Sugita-Konishi S."/>
            <person name="Sato K."/>
            <person name="Mori E."/>
            <person name="Abe Y."/>
            <person name="Kisaki G."/>
            <person name="Hamano K."/>
            <person name="Suezawa K."/>
            <person name="Otani M."/>
            <person name="Fukuda T."/>
            <person name="Manabe T."/>
            <person name="Gomi K."/>
            <person name="Tabuchi M."/>
            <person name="Akimitsu K."/>
            <person name="Kataoka I."/>
        </authorList>
    </citation>
    <scope>NUCLEOTIDE SEQUENCE [LARGE SCALE GENOMIC DNA]</scope>
    <source>
        <strain evidence="2">cv. Fuchu</strain>
    </source>
</reference>
<evidence type="ECO:0000313" key="1">
    <source>
        <dbReference type="EMBL" id="GFY95235.1"/>
    </source>
</evidence>
<organism evidence="1 2">
    <name type="scientific">Actinidia rufa</name>
    <dbReference type="NCBI Taxonomy" id="165716"/>
    <lineage>
        <taxon>Eukaryota</taxon>
        <taxon>Viridiplantae</taxon>
        <taxon>Streptophyta</taxon>
        <taxon>Embryophyta</taxon>
        <taxon>Tracheophyta</taxon>
        <taxon>Spermatophyta</taxon>
        <taxon>Magnoliopsida</taxon>
        <taxon>eudicotyledons</taxon>
        <taxon>Gunneridae</taxon>
        <taxon>Pentapetalae</taxon>
        <taxon>asterids</taxon>
        <taxon>Ericales</taxon>
        <taxon>Actinidiaceae</taxon>
        <taxon>Actinidia</taxon>
    </lineage>
</organism>
<keyword evidence="2" id="KW-1185">Reference proteome</keyword>
<dbReference type="AlphaFoldDB" id="A0A7J0F983"/>